<feature type="compositionally biased region" description="Low complexity" evidence="1">
    <location>
        <begin position="52"/>
        <end position="63"/>
    </location>
</feature>
<name>A0A9D5H3Z3_9LILI</name>
<protein>
    <submittedName>
        <fullName evidence="2">Uncharacterized protein</fullName>
    </submittedName>
</protein>
<evidence type="ECO:0000256" key="1">
    <source>
        <dbReference type="SAM" id="MobiDB-lite"/>
    </source>
</evidence>
<dbReference type="Proteomes" id="UP001085076">
    <property type="component" value="Miscellaneous, Linkage group lg10"/>
</dbReference>
<dbReference type="PANTHER" id="PTHR46929">
    <property type="entry name" value="EXPRESSED PROTEIN"/>
    <property type="match status" value="1"/>
</dbReference>
<feature type="compositionally biased region" description="Polar residues" evidence="1">
    <location>
        <begin position="73"/>
        <end position="104"/>
    </location>
</feature>
<reference evidence="2" key="2">
    <citation type="journal article" date="2022" name="Hortic Res">
        <title>The genome of Dioscorea zingiberensis sheds light on the biosynthesis, origin and evolution of the medicinally important diosgenin saponins.</title>
        <authorList>
            <person name="Li Y."/>
            <person name="Tan C."/>
            <person name="Li Z."/>
            <person name="Guo J."/>
            <person name="Li S."/>
            <person name="Chen X."/>
            <person name="Wang C."/>
            <person name="Dai X."/>
            <person name="Yang H."/>
            <person name="Song W."/>
            <person name="Hou L."/>
            <person name="Xu J."/>
            <person name="Tong Z."/>
            <person name="Xu A."/>
            <person name="Yuan X."/>
            <person name="Wang W."/>
            <person name="Yang Q."/>
            <person name="Chen L."/>
            <person name="Sun Z."/>
            <person name="Wang K."/>
            <person name="Pan B."/>
            <person name="Chen J."/>
            <person name="Bao Y."/>
            <person name="Liu F."/>
            <person name="Qi X."/>
            <person name="Gang D.R."/>
            <person name="Wen J."/>
            <person name="Li J."/>
        </authorList>
    </citation>
    <scope>NUCLEOTIDE SEQUENCE</scope>
    <source>
        <strain evidence="2">Dzin_1.0</strain>
    </source>
</reference>
<evidence type="ECO:0000313" key="3">
    <source>
        <dbReference type="Proteomes" id="UP001085076"/>
    </source>
</evidence>
<comment type="caution">
    <text evidence="2">The sequence shown here is derived from an EMBL/GenBank/DDBJ whole genome shotgun (WGS) entry which is preliminary data.</text>
</comment>
<gene>
    <name evidence="2" type="ORF">J5N97_030276</name>
</gene>
<dbReference type="OrthoDB" id="686674at2759"/>
<sequence>MSLPIEPATSHPKARDLLNKPIHNFEELRLICGDDQATGQFARSIFEQFGVGDNEGINEGNNETDPGIEIMDTTPSENETQPQETPRVSSAAPNNSRGSRSSKASFDITMEEIAKGVGDLSCTLREAKKHWIESLSDVLFAMDDEFDEDDLDRAFEVLCHDEQSARGFVHRRPAMRRRWMTNFLASPRTGL</sequence>
<dbReference type="AlphaFoldDB" id="A0A9D5H3Z3"/>
<dbReference type="PANTHER" id="PTHR46929:SF3">
    <property type="entry name" value="MYB_SANT-LIKE DOMAIN-CONTAINING PROTEIN"/>
    <property type="match status" value="1"/>
</dbReference>
<accession>A0A9D5H3Z3</accession>
<organism evidence="2 3">
    <name type="scientific">Dioscorea zingiberensis</name>
    <dbReference type="NCBI Taxonomy" id="325984"/>
    <lineage>
        <taxon>Eukaryota</taxon>
        <taxon>Viridiplantae</taxon>
        <taxon>Streptophyta</taxon>
        <taxon>Embryophyta</taxon>
        <taxon>Tracheophyta</taxon>
        <taxon>Spermatophyta</taxon>
        <taxon>Magnoliopsida</taxon>
        <taxon>Liliopsida</taxon>
        <taxon>Dioscoreales</taxon>
        <taxon>Dioscoreaceae</taxon>
        <taxon>Dioscorea</taxon>
    </lineage>
</organism>
<evidence type="ECO:0000313" key="2">
    <source>
        <dbReference type="EMBL" id="KAJ0962448.1"/>
    </source>
</evidence>
<keyword evidence="3" id="KW-1185">Reference proteome</keyword>
<reference evidence="2" key="1">
    <citation type="submission" date="2021-03" db="EMBL/GenBank/DDBJ databases">
        <authorList>
            <person name="Li Z."/>
            <person name="Yang C."/>
        </authorList>
    </citation>
    <scope>NUCLEOTIDE SEQUENCE</scope>
    <source>
        <strain evidence="2">Dzin_1.0</strain>
        <tissue evidence="2">Leaf</tissue>
    </source>
</reference>
<dbReference type="EMBL" id="JAGGNH010000010">
    <property type="protein sequence ID" value="KAJ0962448.1"/>
    <property type="molecule type" value="Genomic_DNA"/>
</dbReference>
<proteinExistence type="predicted"/>
<feature type="region of interest" description="Disordered" evidence="1">
    <location>
        <begin position="52"/>
        <end position="104"/>
    </location>
</feature>